<comment type="caution">
    <text evidence="7">The sequence shown here is derived from an EMBL/GenBank/DDBJ whole genome shotgun (WGS) entry which is preliminary data.</text>
</comment>
<dbReference type="GO" id="GO:0051117">
    <property type="term" value="F:ATPase binding"/>
    <property type="evidence" value="ECO:0007669"/>
    <property type="project" value="TreeGrafter"/>
</dbReference>
<dbReference type="NCBIfam" id="NF045542">
    <property type="entry name" value="Clp_rel_HeadMat"/>
    <property type="match status" value="1"/>
</dbReference>
<dbReference type="OrthoDB" id="9806592at2"/>
<keyword evidence="2" id="KW-0963">Cytoplasm</keyword>
<gene>
    <name evidence="7" type="ORF">LX81_00274</name>
</gene>
<dbReference type="PANTHER" id="PTHR10381">
    <property type="entry name" value="ATP-DEPENDENT CLP PROTEASE PROTEOLYTIC SUBUNIT"/>
    <property type="match status" value="1"/>
</dbReference>
<dbReference type="PANTHER" id="PTHR10381:SF70">
    <property type="entry name" value="ATP-DEPENDENT CLP PROTEASE PROTEOLYTIC SUBUNIT"/>
    <property type="match status" value="1"/>
</dbReference>
<evidence type="ECO:0000256" key="6">
    <source>
        <dbReference type="RuleBase" id="RU003567"/>
    </source>
</evidence>
<dbReference type="GO" id="GO:0009368">
    <property type="term" value="C:endopeptidase Clp complex"/>
    <property type="evidence" value="ECO:0007669"/>
    <property type="project" value="TreeGrafter"/>
</dbReference>
<dbReference type="PRINTS" id="PR00127">
    <property type="entry name" value="CLPPROTEASEP"/>
</dbReference>
<sequence length="281" mass="29924">MSLRDLPEIRAERLPTVCAFEPDADAVERWNAAIKAEADDDQSISILEVIGEDFWTGGGVTSKRISAALRAIGDRDVIVNLNSPGGDFFEGVAIYNALRAHPRKVTVRILGLAASAASVIAMAGDDIQIGKAGFLMVHNAWVVAIGNRHDLAEAAATMEPFDDAMATVYSDRAGATKVQAAEWMDNETWFNGEQAVAAGLADGYLPADAVHEDKTKAESLRGVNATRRVDAQLAKTGMPRSERRALLAEAKGGMRDAVPTVTHDADEIAALIQGLRSTIAS</sequence>
<keyword evidence="4" id="KW-0378">Hydrolase</keyword>
<dbReference type="GO" id="GO:0004176">
    <property type="term" value="F:ATP-dependent peptidase activity"/>
    <property type="evidence" value="ECO:0007669"/>
    <property type="project" value="InterPro"/>
</dbReference>
<evidence type="ECO:0000313" key="7">
    <source>
        <dbReference type="EMBL" id="PZX19811.1"/>
    </source>
</evidence>
<dbReference type="GO" id="GO:0006515">
    <property type="term" value="P:protein quality control for misfolded or incompletely synthesized proteins"/>
    <property type="evidence" value="ECO:0007669"/>
    <property type="project" value="TreeGrafter"/>
</dbReference>
<evidence type="ECO:0000256" key="5">
    <source>
        <dbReference type="ARBA" id="ARBA00022825"/>
    </source>
</evidence>
<reference evidence="7 8" key="1">
    <citation type="submission" date="2018-06" db="EMBL/GenBank/DDBJ databases">
        <title>Genomic Encyclopedia of Archaeal and Bacterial Type Strains, Phase II (KMG-II): from individual species to whole genera.</title>
        <authorList>
            <person name="Goeker M."/>
        </authorList>
    </citation>
    <scope>NUCLEOTIDE SEQUENCE [LARGE SCALE GENOMIC DNA]</scope>
    <source>
        <strain evidence="7 8">DSM 22009</strain>
    </source>
</reference>
<dbReference type="Pfam" id="PF00574">
    <property type="entry name" value="CLP_protease"/>
    <property type="match status" value="1"/>
</dbReference>
<dbReference type="EMBL" id="QKZL01000001">
    <property type="protein sequence ID" value="PZX19811.1"/>
    <property type="molecule type" value="Genomic_DNA"/>
</dbReference>
<protein>
    <recommendedName>
        <fullName evidence="6">ATP-dependent Clp protease proteolytic subunit</fullName>
    </recommendedName>
</protein>
<name>A0A2W7NHB2_9RHOB</name>
<evidence type="ECO:0000256" key="4">
    <source>
        <dbReference type="ARBA" id="ARBA00022801"/>
    </source>
</evidence>
<keyword evidence="8" id="KW-1185">Reference proteome</keyword>
<evidence type="ECO:0000313" key="8">
    <source>
        <dbReference type="Proteomes" id="UP000248916"/>
    </source>
</evidence>
<dbReference type="AlphaFoldDB" id="A0A2W7NHB2"/>
<dbReference type="CDD" id="cd07016">
    <property type="entry name" value="S14_ClpP_1"/>
    <property type="match status" value="1"/>
</dbReference>
<keyword evidence="3 7" id="KW-0645">Protease</keyword>
<evidence type="ECO:0000256" key="3">
    <source>
        <dbReference type="ARBA" id="ARBA00022670"/>
    </source>
</evidence>
<comment type="similarity">
    <text evidence="1 6">Belongs to the peptidase S14 family.</text>
</comment>
<evidence type="ECO:0000256" key="1">
    <source>
        <dbReference type="ARBA" id="ARBA00007039"/>
    </source>
</evidence>
<dbReference type="RefSeq" id="WP_111535477.1">
    <property type="nucleotide sequence ID" value="NZ_QKZL01000001.1"/>
</dbReference>
<dbReference type="GO" id="GO:0004252">
    <property type="term" value="F:serine-type endopeptidase activity"/>
    <property type="evidence" value="ECO:0007669"/>
    <property type="project" value="InterPro"/>
</dbReference>
<evidence type="ECO:0000256" key="2">
    <source>
        <dbReference type="ARBA" id="ARBA00022490"/>
    </source>
</evidence>
<dbReference type="InterPro" id="IPR001907">
    <property type="entry name" value="ClpP"/>
</dbReference>
<dbReference type="InterPro" id="IPR029045">
    <property type="entry name" value="ClpP/crotonase-like_dom_sf"/>
</dbReference>
<keyword evidence="5" id="KW-0720">Serine protease</keyword>
<accession>A0A2W7NHB2</accession>
<dbReference type="SUPFAM" id="SSF52096">
    <property type="entry name" value="ClpP/crotonase"/>
    <property type="match status" value="1"/>
</dbReference>
<dbReference type="Gene3D" id="3.90.226.10">
    <property type="entry name" value="2-enoyl-CoA Hydratase, Chain A, domain 1"/>
    <property type="match status" value="1"/>
</dbReference>
<organism evidence="7 8">
    <name type="scientific">Palleronia aestuarii</name>
    <dbReference type="NCBI Taxonomy" id="568105"/>
    <lineage>
        <taxon>Bacteria</taxon>
        <taxon>Pseudomonadati</taxon>
        <taxon>Pseudomonadota</taxon>
        <taxon>Alphaproteobacteria</taxon>
        <taxon>Rhodobacterales</taxon>
        <taxon>Roseobacteraceae</taxon>
        <taxon>Palleronia</taxon>
    </lineage>
</organism>
<proteinExistence type="inferred from homology"/>
<dbReference type="InterPro" id="IPR023562">
    <property type="entry name" value="ClpP/TepA"/>
</dbReference>
<dbReference type="Proteomes" id="UP000248916">
    <property type="component" value="Unassembled WGS sequence"/>
</dbReference>